<dbReference type="Proteomes" id="UP001595640">
    <property type="component" value="Unassembled WGS sequence"/>
</dbReference>
<evidence type="ECO:0000313" key="2">
    <source>
        <dbReference type="Proteomes" id="UP001595640"/>
    </source>
</evidence>
<organism evidence="1 2">
    <name type="scientific">Modicisalibacter luteus</name>
    <dbReference type="NCBI Taxonomy" id="453962"/>
    <lineage>
        <taxon>Bacteria</taxon>
        <taxon>Pseudomonadati</taxon>
        <taxon>Pseudomonadota</taxon>
        <taxon>Gammaproteobacteria</taxon>
        <taxon>Oceanospirillales</taxon>
        <taxon>Halomonadaceae</taxon>
        <taxon>Modicisalibacter</taxon>
    </lineage>
</organism>
<dbReference type="InterPro" id="IPR035093">
    <property type="entry name" value="RelE/ParE_toxin_dom_sf"/>
</dbReference>
<keyword evidence="2" id="KW-1185">Reference proteome</keyword>
<sequence>MKILITEQFNKAVKKLNQEDQKSVFALFARLEATTKEELFSSGKLIKISSPDEKIFVIRSKFIRVFCTFETAKEEEDLILLDVIRKNSSRLKMPFNLTRPGSRTR</sequence>
<name>A0ABV7M487_9GAMM</name>
<gene>
    <name evidence="1" type="ORF">ACFOEI_16855</name>
</gene>
<accession>A0ABV7M487</accession>
<dbReference type="RefSeq" id="WP_019018747.1">
    <property type="nucleotide sequence ID" value="NZ_BMXD01000001.1"/>
</dbReference>
<dbReference type="EMBL" id="JBHRUH010000031">
    <property type="protein sequence ID" value="MFC3293721.1"/>
    <property type="molecule type" value="Genomic_DNA"/>
</dbReference>
<dbReference type="Gene3D" id="3.30.2310.20">
    <property type="entry name" value="RelE-like"/>
    <property type="match status" value="1"/>
</dbReference>
<comment type="caution">
    <text evidence="1">The sequence shown here is derived from an EMBL/GenBank/DDBJ whole genome shotgun (WGS) entry which is preliminary data.</text>
</comment>
<reference evidence="2" key="1">
    <citation type="journal article" date="2019" name="Int. J. Syst. Evol. Microbiol.">
        <title>The Global Catalogue of Microorganisms (GCM) 10K type strain sequencing project: providing services to taxonomists for standard genome sequencing and annotation.</title>
        <authorList>
            <consortium name="The Broad Institute Genomics Platform"/>
            <consortium name="The Broad Institute Genome Sequencing Center for Infectious Disease"/>
            <person name="Wu L."/>
            <person name="Ma J."/>
        </authorList>
    </citation>
    <scope>NUCLEOTIDE SEQUENCE [LARGE SCALE GENOMIC DNA]</scope>
    <source>
        <strain evidence="2">KCTC 12847</strain>
    </source>
</reference>
<proteinExistence type="predicted"/>
<evidence type="ECO:0000313" key="1">
    <source>
        <dbReference type="EMBL" id="MFC3293721.1"/>
    </source>
</evidence>
<protein>
    <recommendedName>
        <fullName evidence="3">Type II toxin-antitoxin system RelE/ParE family toxin</fullName>
    </recommendedName>
</protein>
<evidence type="ECO:0008006" key="3">
    <source>
        <dbReference type="Google" id="ProtNLM"/>
    </source>
</evidence>